<feature type="domain" description="PPIase FKBP-type" evidence="8">
    <location>
        <begin position="192"/>
        <end position="275"/>
    </location>
</feature>
<dbReference type="InterPro" id="IPR046357">
    <property type="entry name" value="PPIase_dom_sf"/>
</dbReference>
<protein>
    <recommendedName>
        <fullName evidence="6">Peptidyl-prolyl cis-trans isomerase</fullName>
        <ecNumber evidence="6">5.2.1.8</ecNumber>
    </recommendedName>
</protein>
<evidence type="ECO:0000256" key="5">
    <source>
        <dbReference type="PROSITE-ProRule" id="PRU00277"/>
    </source>
</evidence>
<dbReference type="KEGG" id="uli:ETAA1_07530"/>
<reference evidence="9 10" key="1">
    <citation type="submission" date="2019-02" db="EMBL/GenBank/DDBJ databases">
        <title>Deep-cultivation of Planctomycetes and their phenomic and genomic characterization uncovers novel biology.</title>
        <authorList>
            <person name="Wiegand S."/>
            <person name="Jogler M."/>
            <person name="Boedeker C."/>
            <person name="Pinto D."/>
            <person name="Vollmers J."/>
            <person name="Rivas-Marin E."/>
            <person name="Kohn T."/>
            <person name="Peeters S.H."/>
            <person name="Heuer A."/>
            <person name="Rast P."/>
            <person name="Oberbeckmann S."/>
            <person name="Bunk B."/>
            <person name="Jeske O."/>
            <person name="Meyerdierks A."/>
            <person name="Storesund J.E."/>
            <person name="Kallscheuer N."/>
            <person name="Luecker S."/>
            <person name="Lage O.M."/>
            <person name="Pohl T."/>
            <person name="Merkel B.J."/>
            <person name="Hornburger P."/>
            <person name="Mueller R.-W."/>
            <person name="Bruemmer F."/>
            <person name="Labrenz M."/>
            <person name="Spormann A.M."/>
            <person name="Op den Camp H."/>
            <person name="Overmann J."/>
            <person name="Amann R."/>
            <person name="Jetten M.S.M."/>
            <person name="Mascher T."/>
            <person name="Medema M.H."/>
            <person name="Devos D.P."/>
            <person name="Kaster A.-K."/>
            <person name="Ovreas L."/>
            <person name="Rohde M."/>
            <person name="Galperin M.Y."/>
            <person name="Jogler C."/>
        </authorList>
    </citation>
    <scope>NUCLEOTIDE SEQUENCE [LARGE SCALE GENOMIC DNA]</scope>
    <source>
        <strain evidence="9 10">ETA_A1</strain>
    </source>
</reference>
<dbReference type="OrthoDB" id="280278at2"/>
<name>A0A517XMX7_9BACT</name>
<comment type="similarity">
    <text evidence="2 6">Belongs to the FKBP-type PPIase family.</text>
</comment>
<sequence>MDPRLFRPAVDGLESRLVPASLEADVVAAYTRTVTNTEDLFHLGTTLHRGRTANTISILATQLPQTGLQSRTDAGTLTTYRTSLQQSLALNPAASTPAVQEFLMQVAGAEAQAILNGVYADLYARGFGGTPIPPPVPPSPPPGGGTVFGPDLSPPTSTLPFSLTDPNFRTLPDGVRVWDVTTGSGATLTANGSNFTASYTGYLTNGTVFDSGTLTGRNLSTSNYIAGFVSGLAGMQVGGTRRIVIPAALGYGSTARPGIPANSDLVFEVTLTSIP</sequence>
<keyword evidence="10" id="KW-1185">Reference proteome</keyword>
<dbReference type="InterPro" id="IPR001179">
    <property type="entry name" value="PPIase_FKBP_dom"/>
</dbReference>
<dbReference type="EC" id="5.2.1.8" evidence="6"/>
<dbReference type="PANTHER" id="PTHR43811:SF19">
    <property type="entry name" value="39 KDA FK506-BINDING NUCLEAR PROTEIN"/>
    <property type="match status" value="1"/>
</dbReference>
<dbReference type="EMBL" id="CP036273">
    <property type="protein sequence ID" value="QDU18857.1"/>
    <property type="molecule type" value="Genomic_DNA"/>
</dbReference>
<dbReference type="PANTHER" id="PTHR43811">
    <property type="entry name" value="FKBP-TYPE PEPTIDYL-PROLYL CIS-TRANS ISOMERASE FKPA"/>
    <property type="match status" value="1"/>
</dbReference>
<comment type="catalytic activity">
    <reaction evidence="1 5 6">
        <text>[protein]-peptidylproline (omega=180) = [protein]-peptidylproline (omega=0)</text>
        <dbReference type="Rhea" id="RHEA:16237"/>
        <dbReference type="Rhea" id="RHEA-COMP:10747"/>
        <dbReference type="Rhea" id="RHEA-COMP:10748"/>
        <dbReference type="ChEBI" id="CHEBI:83833"/>
        <dbReference type="ChEBI" id="CHEBI:83834"/>
        <dbReference type="EC" id="5.2.1.8"/>
    </reaction>
</comment>
<evidence type="ECO:0000256" key="6">
    <source>
        <dbReference type="RuleBase" id="RU003915"/>
    </source>
</evidence>
<dbReference type="Pfam" id="PF00254">
    <property type="entry name" value="FKBP_C"/>
    <property type="match status" value="1"/>
</dbReference>
<evidence type="ECO:0000256" key="3">
    <source>
        <dbReference type="ARBA" id="ARBA00023110"/>
    </source>
</evidence>
<evidence type="ECO:0000256" key="2">
    <source>
        <dbReference type="ARBA" id="ARBA00006577"/>
    </source>
</evidence>
<gene>
    <name evidence="9" type="primary">fbp_2</name>
    <name evidence="9" type="ORF">ETAA1_07530</name>
</gene>
<dbReference type="Proteomes" id="UP000319576">
    <property type="component" value="Chromosome"/>
</dbReference>
<dbReference type="SUPFAM" id="SSF54534">
    <property type="entry name" value="FKBP-like"/>
    <property type="match status" value="1"/>
</dbReference>
<evidence type="ECO:0000259" key="8">
    <source>
        <dbReference type="PROSITE" id="PS50059"/>
    </source>
</evidence>
<evidence type="ECO:0000313" key="10">
    <source>
        <dbReference type="Proteomes" id="UP000319576"/>
    </source>
</evidence>
<dbReference type="RefSeq" id="WP_145234426.1">
    <property type="nucleotide sequence ID" value="NZ_CP036273.1"/>
</dbReference>
<keyword evidence="3 5" id="KW-0697">Rotamase</keyword>
<evidence type="ECO:0000256" key="4">
    <source>
        <dbReference type="ARBA" id="ARBA00023235"/>
    </source>
</evidence>
<evidence type="ECO:0000256" key="7">
    <source>
        <dbReference type="SAM" id="MobiDB-lite"/>
    </source>
</evidence>
<dbReference type="PROSITE" id="PS50059">
    <property type="entry name" value="FKBP_PPIASE"/>
    <property type="match status" value="1"/>
</dbReference>
<feature type="region of interest" description="Disordered" evidence="7">
    <location>
        <begin position="136"/>
        <end position="158"/>
    </location>
</feature>
<proteinExistence type="inferred from homology"/>
<dbReference type="Gene3D" id="3.10.50.40">
    <property type="match status" value="1"/>
</dbReference>
<organism evidence="9 10">
    <name type="scientific">Urbifossiella limnaea</name>
    <dbReference type="NCBI Taxonomy" id="2528023"/>
    <lineage>
        <taxon>Bacteria</taxon>
        <taxon>Pseudomonadati</taxon>
        <taxon>Planctomycetota</taxon>
        <taxon>Planctomycetia</taxon>
        <taxon>Gemmatales</taxon>
        <taxon>Gemmataceae</taxon>
        <taxon>Urbifossiella</taxon>
    </lineage>
</organism>
<keyword evidence="4 5" id="KW-0413">Isomerase</keyword>
<dbReference type="AlphaFoldDB" id="A0A517XMX7"/>
<accession>A0A517XMX7</accession>
<evidence type="ECO:0000313" key="9">
    <source>
        <dbReference type="EMBL" id="QDU18857.1"/>
    </source>
</evidence>
<dbReference type="GO" id="GO:0003755">
    <property type="term" value="F:peptidyl-prolyl cis-trans isomerase activity"/>
    <property type="evidence" value="ECO:0007669"/>
    <property type="project" value="UniProtKB-UniRule"/>
</dbReference>
<evidence type="ECO:0000256" key="1">
    <source>
        <dbReference type="ARBA" id="ARBA00000971"/>
    </source>
</evidence>